<feature type="non-terminal residue" evidence="1">
    <location>
        <position position="235"/>
    </location>
</feature>
<organism evidence="1">
    <name type="scientific">marine sediment metagenome</name>
    <dbReference type="NCBI Taxonomy" id="412755"/>
    <lineage>
        <taxon>unclassified sequences</taxon>
        <taxon>metagenomes</taxon>
        <taxon>ecological metagenomes</taxon>
    </lineage>
</organism>
<dbReference type="EMBL" id="BARU01023648">
    <property type="protein sequence ID" value="GAH55562.1"/>
    <property type="molecule type" value="Genomic_DNA"/>
</dbReference>
<reference evidence="1" key="1">
    <citation type="journal article" date="2014" name="Front. Microbiol.">
        <title>High frequency of phylogenetically diverse reductive dehalogenase-homologous genes in deep subseafloor sedimentary metagenomes.</title>
        <authorList>
            <person name="Kawai M."/>
            <person name="Futagami T."/>
            <person name="Toyoda A."/>
            <person name="Takaki Y."/>
            <person name="Nishi S."/>
            <person name="Hori S."/>
            <person name="Arai W."/>
            <person name="Tsubouchi T."/>
            <person name="Morono Y."/>
            <person name="Uchiyama I."/>
            <person name="Ito T."/>
            <person name="Fujiyama A."/>
            <person name="Inagaki F."/>
            <person name="Takami H."/>
        </authorList>
    </citation>
    <scope>NUCLEOTIDE SEQUENCE</scope>
    <source>
        <strain evidence="1">Expedition CK06-06</strain>
    </source>
</reference>
<proteinExistence type="predicted"/>
<protein>
    <submittedName>
        <fullName evidence="1">Uncharacterized protein</fullName>
    </submittedName>
</protein>
<dbReference type="AlphaFoldDB" id="X1GED6"/>
<comment type="caution">
    <text evidence="1">The sequence shown here is derived from an EMBL/GenBank/DDBJ whole genome shotgun (WGS) entry which is preliminary data.</text>
</comment>
<accession>X1GED6</accession>
<evidence type="ECO:0000313" key="1">
    <source>
        <dbReference type="EMBL" id="GAH55562.1"/>
    </source>
</evidence>
<sequence>MKATISINGEQIPYFEPRLKNVKNEFFYAKIYKKMVGPRKEFEKYYLKEINVDKGKLEVCYKDEEIVQCKLKKSGEIETKTQDILFFKYGEQDLSNYVSQTNVKKIEKRITDEYNEVMKQRKFNLKEKGRYEPEFLKKDDLIFYNGREEYISYTQIPRKKYNNSIEDIIKRDDKIAKTCIDIKNLCPVCNIFGSTELKDENKKIAISGKVSIGTGKLINSSVKFKLEKNIPLKIL</sequence>
<name>X1GED6_9ZZZZ</name>
<gene>
    <name evidence="1" type="ORF">S03H2_38352</name>
</gene>